<organism evidence="1 2">
    <name type="scientific">Methanimicrococcus stummii</name>
    <dbReference type="NCBI Taxonomy" id="3028294"/>
    <lineage>
        <taxon>Archaea</taxon>
        <taxon>Methanobacteriati</taxon>
        <taxon>Methanobacteriota</taxon>
        <taxon>Stenosarchaea group</taxon>
        <taxon>Methanomicrobia</taxon>
        <taxon>Methanosarcinales</taxon>
        <taxon>Methanosarcinaceae</taxon>
        <taxon>Methanimicrococcus</taxon>
    </lineage>
</organism>
<dbReference type="Proteomes" id="UP001302662">
    <property type="component" value="Chromosome"/>
</dbReference>
<dbReference type="GeneID" id="85197290"/>
<keyword evidence="2" id="KW-1185">Reference proteome</keyword>
<dbReference type="KEGG" id="mees:MmiEs2_08270"/>
<proteinExistence type="predicted"/>
<accession>A0AA96ZYY2</accession>
<protein>
    <submittedName>
        <fullName evidence="1">Uncharacterized protein</fullName>
    </submittedName>
</protein>
<dbReference type="AlphaFoldDB" id="A0AA96ZYY2"/>
<name>A0AA96ZYY2_9EURY</name>
<evidence type="ECO:0000313" key="1">
    <source>
        <dbReference type="EMBL" id="WNY28627.1"/>
    </source>
</evidence>
<gene>
    <name evidence="1" type="ORF">MmiEs2_08270</name>
</gene>
<evidence type="ECO:0000313" key="2">
    <source>
        <dbReference type="Proteomes" id="UP001302662"/>
    </source>
</evidence>
<dbReference type="EMBL" id="CP131062">
    <property type="protein sequence ID" value="WNY28627.1"/>
    <property type="molecule type" value="Genomic_DNA"/>
</dbReference>
<reference evidence="1 2" key="1">
    <citation type="submission" date="2023-07" db="EMBL/GenBank/DDBJ databases">
        <title>Closed genome sequence of Methanimicrococcus sp. Es2.</title>
        <authorList>
            <person name="Protasov E."/>
            <person name="Platt K."/>
            <person name="Reeh H."/>
            <person name="Poehlein A."/>
            <person name="Daniel R."/>
            <person name="Brune A."/>
        </authorList>
    </citation>
    <scope>NUCLEOTIDE SEQUENCE [LARGE SCALE GENOMIC DNA]</scope>
    <source>
        <strain evidence="1 2">Es2</strain>
    </source>
</reference>
<sequence length="187" mass="22060">MVSQIKENRLNYWGMLLQNPFFEDGYFKRGYMKKYSNDNYLALSRKECEGIFFNFKFDARDIGDNRSPDGPYVAVELTLHSKNDDKLPIYTHLEQRRISIKNQLDSLEREFDAVLYYNPKFQIKSHLATGSQKEYTTCVSGIQLCKFDLDFKDESHFEEACEFHLKCMPKFKSVLESELKLIMGELI</sequence>
<dbReference type="RefSeq" id="WP_316560166.1">
    <property type="nucleotide sequence ID" value="NZ_CP131062.1"/>
</dbReference>